<organism evidence="1 2">
    <name type="scientific">Sphaerodactylus townsendi</name>
    <dbReference type="NCBI Taxonomy" id="933632"/>
    <lineage>
        <taxon>Eukaryota</taxon>
        <taxon>Metazoa</taxon>
        <taxon>Chordata</taxon>
        <taxon>Craniata</taxon>
        <taxon>Vertebrata</taxon>
        <taxon>Euteleostomi</taxon>
        <taxon>Lepidosauria</taxon>
        <taxon>Squamata</taxon>
        <taxon>Bifurcata</taxon>
        <taxon>Gekkota</taxon>
        <taxon>Sphaerodactylidae</taxon>
        <taxon>Sphaerodactylus</taxon>
    </lineage>
</organism>
<gene>
    <name evidence="1" type="ORF">K3G42_003833</name>
</gene>
<proteinExistence type="predicted"/>
<protein>
    <submittedName>
        <fullName evidence="1">Uncharacterized protein</fullName>
    </submittedName>
</protein>
<accession>A0ACB8F7R6</accession>
<evidence type="ECO:0000313" key="1">
    <source>
        <dbReference type="EMBL" id="KAH8001288.1"/>
    </source>
</evidence>
<reference evidence="1" key="1">
    <citation type="submission" date="2021-08" db="EMBL/GenBank/DDBJ databases">
        <title>The first chromosome-level gecko genome reveals the dynamic sex chromosomes of Neotropical dwarf geckos (Sphaerodactylidae: Sphaerodactylus).</title>
        <authorList>
            <person name="Pinto B.J."/>
            <person name="Keating S.E."/>
            <person name="Gamble T."/>
        </authorList>
    </citation>
    <scope>NUCLEOTIDE SEQUENCE</scope>
    <source>
        <strain evidence="1">TG3544</strain>
    </source>
</reference>
<dbReference type="Proteomes" id="UP000827872">
    <property type="component" value="Linkage Group LG08"/>
</dbReference>
<evidence type="ECO:0000313" key="2">
    <source>
        <dbReference type="Proteomes" id="UP000827872"/>
    </source>
</evidence>
<sequence>MGATSGREGVLGTREEQAEKGAAAARVAVVEQDESVEQADPAEQAPADPVELVQVDWTLAAPDGQGEKPQRLAPSRLTTHGSCLPWPSAYRLLIANPSPLRHWLVDWRSRNLLLLIYYSCHWGLLLIHWRSRGWDLLHLSQPLILTSLADFSTHVTNCQTQIVHIPIHTRYSNHSASRVKKRHHISRSVPAGSQAANPETSIRRVTDREDQKGASQVLEEMQLSISNVKPQLQM</sequence>
<comment type="caution">
    <text evidence="1">The sequence shown here is derived from an EMBL/GenBank/DDBJ whole genome shotgun (WGS) entry which is preliminary data.</text>
</comment>
<name>A0ACB8F7R6_9SAUR</name>
<keyword evidence="2" id="KW-1185">Reference proteome</keyword>
<dbReference type="EMBL" id="CM037621">
    <property type="protein sequence ID" value="KAH8001288.1"/>
    <property type="molecule type" value="Genomic_DNA"/>
</dbReference>